<evidence type="ECO:0000256" key="5">
    <source>
        <dbReference type="ARBA" id="ARBA00022691"/>
    </source>
</evidence>
<evidence type="ECO:0000259" key="10">
    <source>
        <dbReference type="Pfam" id="PF11861"/>
    </source>
</evidence>
<feature type="region of interest" description="Disordered" evidence="7">
    <location>
        <begin position="346"/>
        <end position="394"/>
    </location>
</feature>
<evidence type="ECO:0000259" key="9">
    <source>
        <dbReference type="Pfam" id="PF07780"/>
    </source>
</evidence>
<evidence type="ECO:0000256" key="6">
    <source>
        <dbReference type="ARBA" id="ARBA00023242"/>
    </source>
</evidence>
<dbReference type="GO" id="GO:0000466">
    <property type="term" value="P:maturation of 5.8S rRNA from tricistronic rRNA transcript (SSU-rRNA, 5.8S rRNA, LSU-rRNA)"/>
    <property type="evidence" value="ECO:0007669"/>
    <property type="project" value="TreeGrafter"/>
</dbReference>
<keyword evidence="2" id="KW-0698">rRNA processing</keyword>
<sequence length="861" mass="96899">MPFNQKKQKRVDRTDKWYVLAKEQGYRSRAAFKLSHINKEFNLISKQTRVVLDLCAAPGGWSQVAAKEAGAGCAVIAVDLLPIRPIPNVRTIVGDITLDRTHAIVRKEAKESMQRQDDEEGRAGRYVDVVLCDGAPNVGATYTKDAFVQNEISLLALKCGLSCGLRRGGSFVTKVYRGQDYNSLVWCFGRLFDRVRAHKPPSSRAQSAEIFVVCTGYLAPHKVDPRLLDPKHVFMDINGESLQKPLAVLHPQAGKKRRHRDGYADNDTGLLAQPSMSAREFLLSKDPTQILAERSKIIFEDDAIGNHVLTDQEVRACGEDLRVLSKGDFRSLLKWRDKLLKEGLVESSDDESAASSSSEEDESMDSDAEEAEVQRQIQHQKELVQRDARREKKRRAKAAQKARLRRGAGIVEESNVDDATREQVFSFSEANKLGGVDALREVAPESDDESVVNVRPSKGELGAKNAANYEEYASAPDRLEAIEDQLDSAYEAYADRRAEKTGAPRVEKQKRAKKYRDAVAARIVQDDVELIDGDVEQYASTLNHDSSSDDDDVDAAAEASSKRWFANPLFDEMPRTEKEVRREKRLKAKQRKERRDLRRGDVEEQLDIVTSTVEEPRSEKETEARKLIKAGVGQVSKDEEGFEIVEEDPFARREQQLKTYISDSEDDDDKAETLALASMMLRRSKAKKLVDASYNRFAWNDPRDLPAWFVDDEKRHYRPQVPIKPELLAEMKARFQSLAAKPIKKVAEARARKRTRAEARLKAAKKRAEAVANDPDMSAGRKLKEVERAMARASKQKRPDKVYVVASKSKSGVRKATSAPKGATKGSRVVSVDARMKKDKRAAKSRAKKQKKFGKRRKGRH</sequence>
<dbReference type="AlphaFoldDB" id="A0A8J2SFL3"/>
<name>A0A8J2SFL3_9STRA</name>
<feature type="compositionally biased region" description="Basic residues" evidence="7">
    <location>
        <begin position="837"/>
        <end position="861"/>
    </location>
</feature>
<dbReference type="Pfam" id="PF11861">
    <property type="entry name" value="DUF3381"/>
    <property type="match status" value="1"/>
</dbReference>
<dbReference type="EMBL" id="CAKKNE010000003">
    <property type="protein sequence ID" value="CAH0371068.1"/>
    <property type="molecule type" value="Genomic_DNA"/>
</dbReference>
<evidence type="ECO:0000256" key="2">
    <source>
        <dbReference type="ARBA" id="ARBA00022552"/>
    </source>
</evidence>
<keyword evidence="4" id="KW-0808">Transferase</keyword>
<dbReference type="GO" id="GO:0030687">
    <property type="term" value="C:preribosome, large subunit precursor"/>
    <property type="evidence" value="ECO:0007669"/>
    <property type="project" value="TreeGrafter"/>
</dbReference>
<dbReference type="GO" id="GO:0008650">
    <property type="term" value="F:rRNA (uridine-2'-O-)-methyltransferase activity"/>
    <property type="evidence" value="ECO:0007669"/>
    <property type="project" value="TreeGrafter"/>
</dbReference>
<feature type="region of interest" description="Disordered" evidence="7">
    <location>
        <begin position="790"/>
        <end position="861"/>
    </location>
</feature>
<evidence type="ECO:0000256" key="4">
    <source>
        <dbReference type="ARBA" id="ARBA00022679"/>
    </source>
</evidence>
<keyword evidence="12" id="KW-1185">Reference proteome</keyword>
<dbReference type="Pfam" id="PF01728">
    <property type="entry name" value="FtsJ"/>
    <property type="match status" value="1"/>
</dbReference>
<evidence type="ECO:0000256" key="1">
    <source>
        <dbReference type="ARBA" id="ARBA00022517"/>
    </source>
</evidence>
<dbReference type="InterPro" id="IPR012920">
    <property type="entry name" value="rRNA_MeTfrase_SPB1-like_C"/>
</dbReference>
<feature type="compositionally biased region" description="Basic and acidic residues" evidence="7">
    <location>
        <begin position="379"/>
        <end position="390"/>
    </location>
</feature>
<dbReference type="GO" id="GO:0005730">
    <property type="term" value="C:nucleolus"/>
    <property type="evidence" value="ECO:0007669"/>
    <property type="project" value="TreeGrafter"/>
</dbReference>
<gene>
    <name evidence="11" type="ORF">PECAL_3P09910</name>
</gene>
<dbReference type="InterPro" id="IPR050082">
    <property type="entry name" value="RNA_methyltr_RlmE"/>
</dbReference>
<dbReference type="PANTHER" id="PTHR10920">
    <property type="entry name" value="RIBOSOMAL RNA METHYLTRANSFERASE"/>
    <property type="match status" value="1"/>
</dbReference>
<keyword evidence="6" id="KW-0539">Nucleus</keyword>
<keyword evidence="3" id="KW-0489">Methyltransferase</keyword>
<evidence type="ECO:0000256" key="3">
    <source>
        <dbReference type="ARBA" id="ARBA00022603"/>
    </source>
</evidence>
<dbReference type="GO" id="GO:0000463">
    <property type="term" value="P:maturation of LSU-rRNA from tricistronic rRNA transcript (SSU-rRNA, 5.8S rRNA, LSU-rRNA)"/>
    <property type="evidence" value="ECO:0007669"/>
    <property type="project" value="TreeGrafter"/>
</dbReference>
<feature type="compositionally biased region" description="Acidic residues" evidence="7">
    <location>
        <begin position="347"/>
        <end position="371"/>
    </location>
</feature>
<dbReference type="InterPro" id="IPR024576">
    <property type="entry name" value="rRNA_MeTfrase_Spb1_DUF3381"/>
</dbReference>
<dbReference type="OrthoDB" id="1287559at2759"/>
<feature type="domain" description="DUF3381" evidence="10">
    <location>
        <begin position="255"/>
        <end position="403"/>
    </location>
</feature>
<evidence type="ECO:0008006" key="13">
    <source>
        <dbReference type="Google" id="ProtNLM"/>
    </source>
</evidence>
<feature type="compositionally biased region" description="Basic residues" evidence="7">
    <location>
        <begin position="583"/>
        <end position="592"/>
    </location>
</feature>
<dbReference type="Proteomes" id="UP000789595">
    <property type="component" value="Unassembled WGS sequence"/>
</dbReference>
<dbReference type="Pfam" id="PF07780">
    <property type="entry name" value="Spb1_C"/>
    <property type="match status" value="1"/>
</dbReference>
<feature type="domain" description="Ribosomal RNA methyltransferase FtsJ" evidence="8">
    <location>
        <begin position="26"/>
        <end position="217"/>
    </location>
</feature>
<evidence type="ECO:0000259" key="8">
    <source>
        <dbReference type="Pfam" id="PF01728"/>
    </source>
</evidence>
<dbReference type="GO" id="GO:0016435">
    <property type="term" value="F:rRNA (guanine) methyltransferase activity"/>
    <property type="evidence" value="ECO:0007669"/>
    <property type="project" value="TreeGrafter"/>
</dbReference>
<dbReference type="CDD" id="cd02440">
    <property type="entry name" value="AdoMet_MTases"/>
    <property type="match status" value="1"/>
</dbReference>
<dbReference type="PANTHER" id="PTHR10920:SF13">
    <property type="entry name" value="PRE-RRNA 2'-O-RIBOSE RNA METHYLTRANSFERASE FTSJ3"/>
    <property type="match status" value="1"/>
</dbReference>
<feature type="region of interest" description="Disordered" evidence="7">
    <location>
        <begin position="575"/>
        <end position="599"/>
    </location>
</feature>
<keyword evidence="1" id="KW-0690">Ribosome biogenesis</keyword>
<feature type="domain" description="Ribosomal RNA methyltransferase SPB1-like C-terminal" evidence="9">
    <location>
        <begin position="637"/>
        <end position="848"/>
    </location>
</feature>
<dbReference type="InterPro" id="IPR015507">
    <property type="entry name" value="rRNA-MeTfrase_E"/>
</dbReference>
<dbReference type="Gene3D" id="3.40.50.150">
    <property type="entry name" value="Vaccinia Virus protein VP39"/>
    <property type="match status" value="1"/>
</dbReference>
<organism evidence="11 12">
    <name type="scientific">Pelagomonas calceolata</name>
    <dbReference type="NCBI Taxonomy" id="35677"/>
    <lineage>
        <taxon>Eukaryota</taxon>
        <taxon>Sar</taxon>
        <taxon>Stramenopiles</taxon>
        <taxon>Ochrophyta</taxon>
        <taxon>Pelagophyceae</taxon>
        <taxon>Pelagomonadales</taxon>
        <taxon>Pelagomonadaceae</taxon>
        <taxon>Pelagomonas</taxon>
    </lineage>
</organism>
<reference evidence="11" key="1">
    <citation type="submission" date="2021-11" db="EMBL/GenBank/DDBJ databases">
        <authorList>
            <consortium name="Genoscope - CEA"/>
            <person name="William W."/>
        </authorList>
    </citation>
    <scope>NUCLEOTIDE SEQUENCE</scope>
</reference>
<evidence type="ECO:0000256" key="7">
    <source>
        <dbReference type="SAM" id="MobiDB-lite"/>
    </source>
</evidence>
<keyword evidence="5" id="KW-0949">S-adenosyl-L-methionine</keyword>
<protein>
    <recommendedName>
        <fullName evidence="13">rRNA methyltransferase</fullName>
    </recommendedName>
</protein>
<accession>A0A8J2SFL3</accession>
<evidence type="ECO:0000313" key="12">
    <source>
        <dbReference type="Proteomes" id="UP000789595"/>
    </source>
</evidence>
<dbReference type="InterPro" id="IPR002877">
    <property type="entry name" value="RNA_MeTrfase_FtsJ_dom"/>
</dbReference>
<comment type="caution">
    <text evidence="11">The sequence shown here is derived from an EMBL/GenBank/DDBJ whole genome shotgun (WGS) entry which is preliminary data.</text>
</comment>
<evidence type="ECO:0000313" key="11">
    <source>
        <dbReference type="EMBL" id="CAH0371068.1"/>
    </source>
</evidence>
<dbReference type="InterPro" id="IPR029063">
    <property type="entry name" value="SAM-dependent_MTases_sf"/>
</dbReference>
<dbReference type="HAMAP" id="MF_01547">
    <property type="entry name" value="RNA_methyltr_E"/>
    <property type="match status" value="1"/>
</dbReference>
<dbReference type="SUPFAM" id="SSF53335">
    <property type="entry name" value="S-adenosyl-L-methionine-dependent methyltransferases"/>
    <property type="match status" value="1"/>
</dbReference>
<proteinExistence type="inferred from homology"/>